<gene>
    <name evidence="2" type="ORF">ACFP3H_07545</name>
</gene>
<dbReference type="InterPro" id="IPR002645">
    <property type="entry name" value="STAS_dom"/>
</dbReference>
<dbReference type="CDD" id="cd07043">
    <property type="entry name" value="STAS_anti-anti-sigma_factors"/>
    <property type="match status" value="1"/>
</dbReference>
<keyword evidence="3" id="KW-1185">Reference proteome</keyword>
<dbReference type="EMBL" id="JBHSQN010000002">
    <property type="protein sequence ID" value="MFC6010900.1"/>
    <property type="molecule type" value="Genomic_DNA"/>
</dbReference>
<dbReference type="PROSITE" id="PS50801">
    <property type="entry name" value="STAS"/>
    <property type="match status" value="1"/>
</dbReference>
<dbReference type="PANTHER" id="PTHR33495">
    <property type="entry name" value="ANTI-SIGMA FACTOR ANTAGONIST TM_1081-RELATED-RELATED"/>
    <property type="match status" value="1"/>
</dbReference>
<dbReference type="RefSeq" id="WP_378601459.1">
    <property type="nucleotide sequence ID" value="NZ_JBHSQN010000002.1"/>
</dbReference>
<dbReference type="PANTHER" id="PTHR33495:SF2">
    <property type="entry name" value="ANTI-SIGMA FACTOR ANTAGONIST TM_1081-RELATED"/>
    <property type="match status" value="1"/>
</dbReference>
<accession>A0ABW1JPG1</accession>
<name>A0ABW1JPG1_9NOCA</name>
<evidence type="ECO:0000259" key="1">
    <source>
        <dbReference type="PROSITE" id="PS50801"/>
    </source>
</evidence>
<comment type="caution">
    <text evidence="2">The sequence shown here is derived from an EMBL/GenBank/DDBJ whole genome shotgun (WGS) entry which is preliminary data.</text>
</comment>
<sequence>MSVVVDRRHTSRLRWHRGHCASAATESTPRDPGRPGCWVLRADSELDAARMPRFRTLLDRAVRSGRPVIVLDLRDTEFLSIRVAALLGAAKTTAWADGVEIRLLTGTREVERALDLVGARPLFRYYLSLDEAMTT</sequence>
<evidence type="ECO:0000313" key="3">
    <source>
        <dbReference type="Proteomes" id="UP001596223"/>
    </source>
</evidence>
<dbReference type="InterPro" id="IPR036513">
    <property type="entry name" value="STAS_dom_sf"/>
</dbReference>
<dbReference type="Pfam" id="PF01740">
    <property type="entry name" value="STAS"/>
    <property type="match status" value="1"/>
</dbReference>
<organism evidence="2 3">
    <name type="scientific">Nocardia lasii</name>
    <dbReference type="NCBI Taxonomy" id="1616107"/>
    <lineage>
        <taxon>Bacteria</taxon>
        <taxon>Bacillati</taxon>
        <taxon>Actinomycetota</taxon>
        <taxon>Actinomycetes</taxon>
        <taxon>Mycobacteriales</taxon>
        <taxon>Nocardiaceae</taxon>
        <taxon>Nocardia</taxon>
    </lineage>
</organism>
<dbReference type="SUPFAM" id="SSF52091">
    <property type="entry name" value="SpoIIaa-like"/>
    <property type="match status" value="1"/>
</dbReference>
<proteinExistence type="predicted"/>
<dbReference type="Proteomes" id="UP001596223">
    <property type="component" value="Unassembled WGS sequence"/>
</dbReference>
<protein>
    <submittedName>
        <fullName evidence="2">STAS domain-containing protein</fullName>
    </submittedName>
</protein>
<feature type="domain" description="STAS" evidence="1">
    <location>
        <begin position="35"/>
        <end position="135"/>
    </location>
</feature>
<dbReference type="Gene3D" id="3.30.750.24">
    <property type="entry name" value="STAS domain"/>
    <property type="match status" value="1"/>
</dbReference>
<evidence type="ECO:0000313" key="2">
    <source>
        <dbReference type="EMBL" id="MFC6010900.1"/>
    </source>
</evidence>
<reference evidence="3" key="1">
    <citation type="journal article" date="2019" name="Int. J. Syst. Evol. Microbiol.">
        <title>The Global Catalogue of Microorganisms (GCM) 10K type strain sequencing project: providing services to taxonomists for standard genome sequencing and annotation.</title>
        <authorList>
            <consortium name="The Broad Institute Genomics Platform"/>
            <consortium name="The Broad Institute Genome Sequencing Center for Infectious Disease"/>
            <person name="Wu L."/>
            <person name="Ma J."/>
        </authorList>
    </citation>
    <scope>NUCLEOTIDE SEQUENCE [LARGE SCALE GENOMIC DNA]</scope>
    <source>
        <strain evidence="3">CCUG 36956</strain>
    </source>
</reference>